<keyword evidence="2" id="KW-1185">Reference proteome</keyword>
<evidence type="ECO:0000313" key="2">
    <source>
        <dbReference type="Proteomes" id="UP001428774"/>
    </source>
</evidence>
<evidence type="ECO:0000313" key="1">
    <source>
        <dbReference type="EMBL" id="MEN9060660.1"/>
    </source>
</evidence>
<protein>
    <submittedName>
        <fullName evidence="1">Uncharacterized protein</fullName>
    </submittedName>
</protein>
<reference evidence="1 2" key="1">
    <citation type="submission" date="2024-05" db="EMBL/GenBank/DDBJ databases">
        <title>Genome sequence of Ponticoccus litoralis KCCM 90028.</title>
        <authorList>
            <person name="Kim J.M."/>
            <person name="Lee J.K."/>
            <person name="Choi B.J."/>
            <person name="Bayburt H."/>
            <person name="Baek J.H."/>
            <person name="Jeon C.O."/>
        </authorList>
    </citation>
    <scope>NUCLEOTIDE SEQUENCE [LARGE SCALE GENOMIC DNA]</scope>
    <source>
        <strain evidence="1 2">KCCM 90028</strain>
    </source>
</reference>
<accession>A0AAW9SP24</accession>
<sequence>MLGQVQRQAAKVRQEIDHQVDGIDARRARDMPQLTLGRGLQPQDRLFYDDDIQRAGLAAEEGADFRLEAGFHQMVRAKAVGAFPSREGQDHVARKRLGAPVDPVGGGDEGRDRRFHVRGAAPAQAIIDNIAGEGRELPVLLAHGGGVEMGGQHQGRLGPGSAHPTDHIGTARQELVKLVLDPEGRKLACHRLRHRKLATRRVAAGDADQLCGESDGVEQIGMNHVSPFLSTSGFGVATASVPQT</sequence>
<dbReference type="AlphaFoldDB" id="A0AAW9SP24"/>
<proteinExistence type="predicted"/>
<organism evidence="1 2">
    <name type="scientific">Ponticoccus litoralis</name>
    <dbReference type="NCBI Taxonomy" id="422297"/>
    <lineage>
        <taxon>Bacteria</taxon>
        <taxon>Pseudomonadati</taxon>
        <taxon>Pseudomonadota</taxon>
        <taxon>Alphaproteobacteria</taxon>
        <taxon>Rhodobacterales</taxon>
        <taxon>Roseobacteraceae</taxon>
        <taxon>Ponticoccus</taxon>
    </lineage>
</organism>
<dbReference type="Proteomes" id="UP001428774">
    <property type="component" value="Unassembled WGS sequence"/>
</dbReference>
<comment type="caution">
    <text evidence="1">The sequence shown here is derived from an EMBL/GenBank/DDBJ whole genome shotgun (WGS) entry which is preliminary data.</text>
</comment>
<dbReference type="EMBL" id="JBDNCH010000002">
    <property type="protein sequence ID" value="MEN9060660.1"/>
    <property type="molecule type" value="Genomic_DNA"/>
</dbReference>
<name>A0AAW9SP24_9RHOB</name>
<gene>
    <name evidence="1" type="ORF">ABFB10_06065</name>
</gene>